<reference evidence="6 7" key="1">
    <citation type="submission" date="2017-08" db="EMBL/GenBank/DDBJ databases">
        <title>Infants hospitalized years apart are colonized by the same room-sourced microbial strains.</title>
        <authorList>
            <person name="Brooks B."/>
            <person name="Olm M.R."/>
            <person name="Firek B.A."/>
            <person name="Baker R."/>
            <person name="Thomas B.C."/>
            <person name="Morowitz M.J."/>
            <person name="Banfield J.F."/>
        </authorList>
    </citation>
    <scope>NUCLEOTIDE SEQUENCE [LARGE SCALE GENOMIC DNA]</scope>
    <source>
        <strain evidence="6">S2_005_001_R2_27</strain>
    </source>
</reference>
<evidence type="ECO:0000256" key="1">
    <source>
        <dbReference type="ARBA" id="ARBA00010996"/>
    </source>
</evidence>
<dbReference type="InterPro" id="IPR036249">
    <property type="entry name" value="Thioredoxin-like_sf"/>
</dbReference>
<dbReference type="PROSITE" id="PS51352">
    <property type="entry name" value="THIOREDOXIN_2"/>
    <property type="match status" value="1"/>
</dbReference>
<dbReference type="Proteomes" id="UP000248887">
    <property type="component" value="Unassembled WGS sequence"/>
</dbReference>
<dbReference type="InterPro" id="IPR003782">
    <property type="entry name" value="SCO1/SenC"/>
</dbReference>
<dbReference type="CDD" id="cd02968">
    <property type="entry name" value="SCO"/>
    <property type="match status" value="1"/>
</dbReference>
<feature type="binding site" evidence="3">
    <location>
        <position position="162"/>
    </location>
    <ligand>
        <name>Cu cation</name>
        <dbReference type="ChEBI" id="CHEBI:23378"/>
    </ligand>
</feature>
<dbReference type="GO" id="GO:0046872">
    <property type="term" value="F:metal ion binding"/>
    <property type="evidence" value="ECO:0007669"/>
    <property type="project" value="UniProtKB-KW"/>
</dbReference>
<evidence type="ECO:0000256" key="2">
    <source>
        <dbReference type="ARBA" id="ARBA00023008"/>
    </source>
</evidence>
<organism evidence="6 7">
    <name type="scientific">Ancylobacter novellus</name>
    <name type="common">Thiobacillus novellus</name>
    <dbReference type="NCBI Taxonomy" id="921"/>
    <lineage>
        <taxon>Bacteria</taxon>
        <taxon>Pseudomonadati</taxon>
        <taxon>Pseudomonadota</taxon>
        <taxon>Alphaproteobacteria</taxon>
        <taxon>Hyphomicrobiales</taxon>
        <taxon>Xanthobacteraceae</taxon>
        <taxon>Ancylobacter</taxon>
    </lineage>
</organism>
<keyword evidence="3" id="KW-0479">Metal-binding</keyword>
<keyword evidence="4" id="KW-1015">Disulfide bond</keyword>
<dbReference type="SUPFAM" id="SSF52833">
    <property type="entry name" value="Thioredoxin-like"/>
    <property type="match status" value="1"/>
</dbReference>
<evidence type="ECO:0000256" key="4">
    <source>
        <dbReference type="PIRSR" id="PIRSR603782-2"/>
    </source>
</evidence>
<dbReference type="EMBL" id="QFQD01000019">
    <property type="protein sequence ID" value="PZQ83406.1"/>
    <property type="molecule type" value="Genomic_DNA"/>
</dbReference>
<accession>A0A2W5R1F8</accession>
<dbReference type="InterPro" id="IPR013766">
    <property type="entry name" value="Thioredoxin_domain"/>
</dbReference>
<evidence type="ECO:0000313" key="7">
    <source>
        <dbReference type="Proteomes" id="UP000248887"/>
    </source>
</evidence>
<evidence type="ECO:0000259" key="5">
    <source>
        <dbReference type="PROSITE" id="PS51352"/>
    </source>
</evidence>
<dbReference type="Gene3D" id="3.40.30.10">
    <property type="entry name" value="Glutaredoxin"/>
    <property type="match status" value="1"/>
</dbReference>
<gene>
    <name evidence="6" type="ORF">DI549_07965</name>
</gene>
<evidence type="ECO:0000256" key="3">
    <source>
        <dbReference type="PIRSR" id="PIRSR603782-1"/>
    </source>
</evidence>
<dbReference type="FunFam" id="3.40.30.10:FF:000013">
    <property type="entry name" value="Blast:Protein SCO1 homolog, mitochondrial"/>
    <property type="match status" value="1"/>
</dbReference>
<feature type="binding site" evidence="3">
    <location>
        <position position="78"/>
    </location>
    <ligand>
        <name>Cu cation</name>
        <dbReference type="ChEBI" id="CHEBI:23378"/>
    </ligand>
</feature>
<feature type="binding site" evidence="3">
    <location>
        <position position="74"/>
    </location>
    <ligand>
        <name>Cu cation</name>
        <dbReference type="ChEBI" id="CHEBI:23378"/>
    </ligand>
</feature>
<evidence type="ECO:0000313" key="6">
    <source>
        <dbReference type="EMBL" id="PZQ83406.1"/>
    </source>
</evidence>
<feature type="disulfide bond" description="Redox-active" evidence="4">
    <location>
        <begin position="74"/>
        <end position="78"/>
    </location>
</feature>
<name>A0A2W5R1F8_ANCNO</name>
<feature type="domain" description="Thioredoxin" evidence="5">
    <location>
        <begin position="36"/>
        <end position="196"/>
    </location>
</feature>
<dbReference type="AlphaFoldDB" id="A0A2W5R1F8"/>
<dbReference type="PANTHER" id="PTHR12151">
    <property type="entry name" value="ELECTRON TRANSPORT PROTIN SCO1/SENC FAMILY MEMBER"/>
    <property type="match status" value="1"/>
</dbReference>
<protein>
    <submittedName>
        <fullName evidence="6">Copper-binding protein</fullName>
    </submittedName>
</protein>
<proteinExistence type="inferred from homology"/>
<dbReference type="PANTHER" id="PTHR12151:SF25">
    <property type="entry name" value="LINALOOL DEHYDRATASE_ISOMERASE DOMAIN-CONTAINING PROTEIN"/>
    <property type="match status" value="1"/>
</dbReference>
<comment type="similarity">
    <text evidence="1">Belongs to the SCO1/2 family.</text>
</comment>
<sequence length="196" mass="21068">MRNRNIVILLAAFVLGAVAIVGGTLALLPRASSPVASTTAIGGPFELVDQDGQAVTQETFLSQPTLVFFGFTHCPDICPTTLFEMSQLFEELGPDARKVTGLFITVDPERDTPASMKAYLGSFHPSIQGLSGTPAQIAAVIKAYRAYAKKVPTSDGDYTMDHTAIVYLMGKDGEFIAPFNLKRPPAEAAADLRRYL</sequence>
<keyword evidence="2 3" id="KW-0186">Copper</keyword>
<comment type="caution">
    <text evidence="6">The sequence shown here is derived from an EMBL/GenBank/DDBJ whole genome shotgun (WGS) entry which is preliminary data.</text>
</comment>
<dbReference type="Pfam" id="PF02630">
    <property type="entry name" value="SCO1-SenC"/>
    <property type="match status" value="1"/>
</dbReference>